<evidence type="ECO:0000313" key="1">
    <source>
        <dbReference type="EMBL" id="KAJ8678133.1"/>
    </source>
</evidence>
<comment type="caution">
    <text evidence="1">The sequence shown here is derived from an EMBL/GenBank/DDBJ whole genome shotgun (WGS) entry which is preliminary data.</text>
</comment>
<name>A0ACC2P4X9_9HYME</name>
<proteinExistence type="predicted"/>
<dbReference type="EMBL" id="CM056742">
    <property type="protein sequence ID" value="KAJ8678133.1"/>
    <property type="molecule type" value="Genomic_DNA"/>
</dbReference>
<reference evidence="1" key="1">
    <citation type="submission" date="2023-04" db="EMBL/GenBank/DDBJ databases">
        <title>A chromosome-level genome assembly of the parasitoid wasp Eretmocerus hayati.</title>
        <authorList>
            <person name="Zhong Y."/>
            <person name="Liu S."/>
            <person name="Liu Y."/>
        </authorList>
    </citation>
    <scope>NUCLEOTIDE SEQUENCE</scope>
    <source>
        <strain evidence="1">ZJU_SS_LIU_2023</strain>
    </source>
</reference>
<dbReference type="Proteomes" id="UP001239111">
    <property type="component" value="Chromosome 2"/>
</dbReference>
<keyword evidence="2" id="KW-1185">Reference proteome</keyword>
<gene>
    <name evidence="1" type="ORF">QAD02_013920</name>
</gene>
<evidence type="ECO:0000313" key="2">
    <source>
        <dbReference type="Proteomes" id="UP001239111"/>
    </source>
</evidence>
<organism evidence="1 2">
    <name type="scientific">Eretmocerus hayati</name>
    <dbReference type="NCBI Taxonomy" id="131215"/>
    <lineage>
        <taxon>Eukaryota</taxon>
        <taxon>Metazoa</taxon>
        <taxon>Ecdysozoa</taxon>
        <taxon>Arthropoda</taxon>
        <taxon>Hexapoda</taxon>
        <taxon>Insecta</taxon>
        <taxon>Pterygota</taxon>
        <taxon>Neoptera</taxon>
        <taxon>Endopterygota</taxon>
        <taxon>Hymenoptera</taxon>
        <taxon>Apocrita</taxon>
        <taxon>Proctotrupomorpha</taxon>
        <taxon>Chalcidoidea</taxon>
        <taxon>Aphelinidae</taxon>
        <taxon>Aphelininae</taxon>
        <taxon>Eretmocerus</taxon>
    </lineage>
</organism>
<protein>
    <submittedName>
        <fullName evidence="1">Uncharacterized protein</fullName>
    </submittedName>
</protein>
<accession>A0ACC2P4X9</accession>
<sequence length="193" mass="21660">MRIVGVVFGLDGTEYDIPRFAAVTILDVWDRGAGTRYQKAKSATISEMIQDHPSIVSETCPFLLRRDYGFNFPSSMNASIDKWPGLATISIQIAQRFNTKQGMKKILRANSNMATEVHKHNKAWMLLPSLVRCFAESQKGVANRDVCLEDIAESFILHIGDADELETKQAELHFILKARDAQLRPYAIKCGSL</sequence>